<evidence type="ECO:0000256" key="1">
    <source>
        <dbReference type="ARBA" id="ARBA00004651"/>
    </source>
</evidence>
<evidence type="ECO:0000259" key="7">
    <source>
        <dbReference type="Pfam" id="PF02687"/>
    </source>
</evidence>
<dbReference type="OrthoDB" id="5933722at2"/>
<dbReference type="KEGG" id="camu:CA2015_4105"/>
<dbReference type="PATRIC" id="fig|320787.5.peg.4497"/>
<evidence type="ECO:0000256" key="6">
    <source>
        <dbReference type="SAM" id="Phobius"/>
    </source>
</evidence>
<feature type="transmembrane region" description="Helical" evidence="6">
    <location>
        <begin position="670"/>
        <end position="695"/>
    </location>
</feature>
<evidence type="ECO:0000313" key="9">
    <source>
        <dbReference type="EMBL" id="AKP53462.1"/>
    </source>
</evidence>
<keyword evidence="4 6" id="KW-1133">Transmembrane helix</keyword>
<dbReference type="Proteomes" id="UP000036520">
    <property type="component" value="Chromosome"/>
</dbReference>
<dbReference type="EMBL" id="CP012040">
    <property type="protein sequence ID" value="AKP53462.1"/>
    <property type="molecule type" value="Genomic_DNA"/>
</dbReference>
<dbReference type="PANTHER" id="PTHR30572">
    <property type="entry name" value="MEMBRANE COMPONENT OF TRANSPORTER-RELATED"/>
    <property type="match status" value="1"/>
</dbReference>
<name>A0A0H4PYG6_9BACT</name>
<organism evidence="9 10">
    <name type="scientific">Cyclobacterium amurskyense</name>
    <dbReference type="NCBI Taxonomy" id="320787"/>
    <lineage>
        <taxon>Bacteria</taxon>
        <taxon>Pseudomonadati</taxon>
        <taxon>Bacteroidota</taxon>
        <taxon>Cytophagia</taxon>
        <taxon>Cytophagales</taxon>
        <taxon>Cyclobacteriaceae</taxon>
        <taxon>Cyclobacterium</taxon>
    </lineage>
</organism>
<dbReference type="InterPro" id="IPR050250">
    <property type="entry name" value="Macrolide_Exporter_MacB"/>
</dbReference>
<keyword evidence="5 6" id="KW-0472">Membrane</keyword>
<feature type="transmembrane region" description="Helical" evidence="6">
    <location>
        <begin position="284"/>
        <end position="305"/>
    </location>
</feature>
<evidence type="ECO:0000256" key="3">
    <source>
        <dbReference type="ARBA" id="ARBA00022692"/>
    </source>
</evidence>
<feature type="transmembrane region" description="Helical" evidence="6">
    <location>
        <begin position="380"/>
        <end position="401"/>
    </location>
</feature>
<dbReference type="AlphaFoldDB" id="A0A0H4PYG6"/>
<dbReference type="RefSeq" id="WP_048644656.1">
    <property type="nucleotide sequence ID" value="NZ_CP012040.1"/>
</dbReference>
<feature type="domain" description="MacB-like periplasmic core" evidence="8">
    <location>
        <begin position="433"/>
        <end position="636"/>
    </location>
</feature>
<evidence type="ECO:0000259" key="8">
    <source>
        <dbReference type="Pfam" id="PF12704"/>
    </source>
</evidence>
<keyword evidence="3 6" id="KW-0812">Transmembrane</keyword>
<feature type="domain" description="MacB-like periplasmic core" evidence="8">
    <location>
        <begin position="20"/>
        <end position="238"/>
    </location>
</feature>
<dbReference type="Pfam" id="PF02687">
    <property type="entry name" value="FtsX"/>
    <property type="match status" value="2"/>
</dbReference>
<evidence type="ECO:0000256" key="4">
    <source>
        <dbReference type="ARBA" id="ARBA00022989"/>
    </source>
</evidence>
<keyword evidence="10" id="KW-1185">Reference proteome</keyword>
<feature type="domain" description="ABC3 transporter permease C-terminal" evidence="7">
    <location>
        <begin position="674"/>
        <end position="785"/>
    </location>
</feature>
<dbReference type="STRING" id="320787.CA2015_4105"/>
<dbReference type="GO" id="GO:0022857">
    <property type="term" value="F:transmembrane transporter activity"/>
    <property type="evidence" value="ECO:0007669"/>
    <property type="project" value="TreeGrafter"/>
</dbReference>
<reference evidence="9 10" key="1">
    <citation type="submission" date="2015-07" db="EMBL/GenBank/DDBJ databases">
        <authorList>
            <person name="Kim K.M."/>
        </authorList>
    </citation>
    <scope>NUCLEOTIDE SEQUENCE [LARGE SCALE GENOMIC DNA]</scope>
    <source>
        <strain evidence="9 10">KCTC 12363</strain>
    </source>
</reference>
<feature type="transmembrane region" description="Helical" evidence="6">
    <location>
        <begin position="422"/>
        <end position="446"/>
    </location>
</feature>
<protein>
    <submittedName>
        <fullName evidence="9">Cell division protein FtsX</fullName>
    </submittedName>
</protein>
<feature type="transmembrane region" description="Helical" evidence="6">
    <location>
        <begin position="338"/>
        <end position="360"/>
    </location>
</feature>
<dbReference type="GO" id="GO:0005886">
    <property type="term" value="C:plasma membrane"/>
    <property type="evidence" value="ECO:0007669"/>
    <property type="project" value="UniProtKB-SubCell"/>
</dbReference>
<dbReference type="Pfam" id="PF12704">
    <property type="entry name" value="MacB_PCD"/>
    <property type="match status" value="2"/>
</dbReference>
<gene>
    <name evidence="9" type="ORF">CA2015_4105</name>
</gene>
<dbReference type="PANTHER" id="PTHR30572:SF18">
    <property type="entry name" value="ABC-TYPE MACROLIDE FAMILY EXPORT SYSTEM PERMEASE COMPONENT 2"/>
    <property type="match status" value="1"/>
</dbReference>
<sequence length="793" mass="87979">MYKNYLKIAFRNLWRHRGFSFLNISGLAIGLTAGFLILLYVGFEISYDNFHSKADRIYRVVADIKTPTDNIEADIPAWAVPPHLEEQFPEIEAAVRISGLDMLVRKEDIKFQETEAKIVDADFFNVFDFKLLQGDADNVLKDPFSLVLSEKAAKKYFGNENPVGKTVKIMEEGHLATVTGLMEDFPENSHIKTNMVVSMATYTKGMDRDVDSFWNNYGAAGYILVAEHANIDQLVAKFPEFLERNNGEEMKKSQMYVNLFLEPLIDVYLRSTRGGAGGGNISNVYIFSIVAIFILLIACINFINLTTARSVERAKEVGIRKVIGAGKRQLGIQFLGESIVISFMAFIIALVLTAIAIPFFNDMAGKIISPGIISSANQLPILLLMSLGIGVLAGIYPAFVLSSFKPISVLKGSFSSGTRGILLRKGLVIAQFTISIALIIGTIVIYNQMNYMRNQELGFNKEQTIVLGTGVSPSQKALRHAIDDLPNVLSTSLSSSVPGKSNSSAYSEVENINGDLQIANLALYFIDEEFIPQFDIPLVAGRSFSKAFATDSTEAMVVNEETVKLLGYSSPEEAIGANFKQWGREGKIIGVIKDFHFKSLRQPIEPLTMRLEPKGTDLLVVKVNPKDIQQTVAAIASKWEAIIPNAPFDYYFLDQSFNKQYQTEERFGNLFLNFAALAIFISCLGLLGLAAYSTLQRKREIGIRKVLGSSVGGILNLLSREFVKLVIISFFIAAPIAWFFMYFWLEDFAYRITLQWWMFALAGASAIIIALLTVSFHAIKAAIVNPIKSLGTE</sequence>
<keyword evidence="9" id="KW-0132">Cell division</keyword>
<comment type="subcellular location">
    <subcellularLocation>
        <location evidence="1">Cell membrane</location>
        <topology evidence="1">Multi-pass membrane protein</topology>
    </subcellularLocation>
</comment>
<feature type="transmembrane region" description="Helical" evidence="6">
    <location>
        <begin position="722"/>
        <end position="744"/>
    </location>
</feature>
<keyword evidence="9" id="KW-0131">Cell cycle</keyword>
<keyword evidence="2" id="KW-1003">Cell membrane</keyword>
<accession>A0A0H4PYG6</accession>
<feature type="transmembrane region" description="Helical" evidence="6">
    <location>
        <begin position="756"/>
        <end position="779"/>
    </location>
</feature>
<dbReference type="InterPro" id="IPR025857">
    <property type="entry name" value="MacB_PCD"/>
</dbReference>
<dbReference type="InterPro" id="IPR003838">
    <property type="entry name" value="ABC3_permease_C"/>
</dbReference>
<feature type="domain" description="ABC3 transporter permease C-terminal" evidence="7">
    <location>
        <begin position="289"/>
        <end position="404"/>
    </location>
</feature>
<proteinExistence type="predicted"/>
<evidence type="ECO:0000256" key="5">
    <source>
        <dbReference type="ARBA" id="ARBA00023136"/>
    </source>
</evidence>
<evidence type="ECO:0000313" key="10">
    <source>
        <dbReference type="Proteomes" id="UP000036520"/>
    </source>
</evidence>
<feature type="transmembrane region" description="Helical" evidence="6">
    <location>
        <begin position="21"/>
        <end position="43"/>
    </location>
</feature>
<dbReference type="GO" id="GO:0051301">
    <property type="term" value="P:cell division"/>
    <property type="evidence" value="ECO:0007669"/>
    <property type="project" value="UniProtKB-KW"/>
</dbReference>
<evidence type="ECO:0000256" key="2">
    <source>
        <dbReference type="ARBA" id="ARBA00022475"/>
    </source>
</evidence>